<dbReference type="SUPFAM" id="SSF55729">
    <property type="entry name" value="Acyl-CoA N-acyltransferases (Nat)"/>
    <property type="match status" value="1"/>
</dbReference>
<comment type="subcellular location">
    <subcellularLocation>
        <location evidence="1">Nucleus</location>
        <location evidence="1">Nucleolus</location>
    </subcellularLocation>
</comment>
<feature type="domain" description="TmcA/NAT10 N-terminal" evidence="8">
    <location>
        <begin position="2"/>
        <end position="116"/>
    </location>
</feature>
<dbReference type="InterPro" id="IPR013562">
    <property type="entry name" value="TmcA/NAT10_N"/>
</dbReference>
<evidence type="ECO:0000256" key="2">
    <source>
        <dbReference type="ARBA" id="ARBA00022679"/>
    </source>
</evidence>
<evidence type="ECO:0000256" key="1">
    <source>
        <dbReference type="ARBA" id="ARBA00004604"/>
    </source>
</evidence>
<dbReference type="GO" id="GO:0000049">
    <property type="term" value="F:tRNA binding"/>
    <property type="evidence" value="ECO:0007669"/>
    <property type="project" value="TreeGrafter"/>
</dbReference>
<feature type="domain" description="TcmA/NAT10 helicase" evidence="7">
    <location>
        <begin position="175"/>
        <end position="335"/>
    </location>
</feature>
<dbReference type="InterPro" id="IPR007807">
    <property type="entry name" value="TcmA/NAT10_helicase"/>
</dbReference>
<evidence type="ECO:0000256" key="3">
    <source>
        <dbReference type="ARBA" id="ARBA00022694"/>
    </source>
</evidence>
<dbReference type="Pfam" id="PF13718">
    <property type="entry name" value="GNAT_acetyltr_2"/>
    <property type="match status" value="2"/>
</dbReference>
<evidence type="ECO:0000256" key="5">
    <source>
        <dbReference type="ARBA" id="ARBA00022840"/>
    </source>
</evidence>
<dbReference type="Pfam" id="PF08351">
    <property type="entry name" value="TmcA_N"/>
    <property type="match status" value="1"/>
</dbReference>
<evidence type="ECO:0000259" key="8">
    <source>
        <dbReference type="Pfam" id="PF08351"/>
    </source>
</evidence>
<evidence type="ECO:0000256" key="6">
    <source>
        <dbReference type="ARBA" id="ARBA00023315"/>
    </source>
</evidence>
<evidence type="ECO:0000313" key="10">
    <source>
        <dbReference type="EMBL" id="OQS54514.1"/>
    </source>
</evidence>
<dbReference type="GO" id="GO:1904812">
    <property type="term" value="P:rRNA acetylation involved in maturation of SSU-rRNA"/>
    <property type="evidence" value="ECO:0007669"/>
    <property type="project" value="TreeGrafter"/>
</dbReference>
<proteinExistence type="predicted"/>
<keyword evidence="3" id="KW-0819">tRNA processing</keyword>
<dbReference type="GO" id="GO:0005524">
    <property type="term" value="F:ATP binding"/>
    <property type="evidence" value="ECO:0007669"/>
    <property type="project" value="UniProtKB-KW"/>
</dbReference>
<protein>
    <submittedName>
        <fullName evidence="10">TmcA</fullName>
    </submittedName>
</protein>
<gene>
    <name evidence="10" type="primary">tmcA</name>
    <name evidence="10" type="ORF">EHP00_22</name>
</gene>
<dbReference type="InterPro" id="IPR016181">
    <property type="entry name" value="Acyl_CoA_acyltransferase"/>
</dbReference>
<dbReference type="GO" id="GO:1990883">
    <property type="term" value="F:18S rRNA cytidine N-acetyltransferase activity"/>
    <property type="evidence" value="ECO:0007669"/>
    <property type="project" value="TreeGrafter"/>
</dbReference>
<dbReference type="Proteomes" id="UP000192758">
    <property type="component" value="Unassembled WGS sequence"/>
</dbReference>
<dbReference type="SUPFAM" id="SSF52540">
    <property type="entry name" value="P-loop containing nucleoside triphosphate hydrolases"/>
    <property type="match status" value="1"/>
</dbReference>
<dbReference type="PANTHER" id="PTHR10925:SF5">
    <property type="entry name" value="RNA CYTIDINE ACETYLTRANSFERASE"/>
    <property type="match status" value="1"/>
</dbReference>
<dbReference type="InterPro" id="IPR000182">
    <property type="entry name" value="GNAT_dom"/>
</dbReference>
<evidence type="ECO:0000256" key="4">
    <source>
        <dbReference type="ARBA" id="ARBA00022741"/>
    </source>
</evidence>
<dbReference type="AlphaFoldDB" id="A0A1W0E5I8"/>
<dbReference type="STRING" id="646526.A0A1W0E5I8"/>
<dbReference type="InterPro" id="IPR032672">
    <property type="entry name" value="TmcA/NAT10/Kre33"/>
</dbReference>
<evidence type="ECO:0000259" key="9">
    <source>
        <dbReference type="Pfam" id="PF13718"/>
    </source>
</evidence>
<dbReference type="EMBL" id="MNPJ01000019">
    <property type="protein sequence ID" value="OQS54514.1"/>
    <property type="molecule type" value="Genomic_DNA"/>
</dbReference>
<sequence length="671" mass="78256">MEFEHFFKKIIQYHERMTVFIERKDHLNMLLVHIKKHLLSKLWVSEKSLNRDKNTTFINENSASKILGQTFGCLVVENMHNVTANTLLIAIGTIRFGGIIIFLCEKEPTPFNKNIIDQLLKLNNTIVFDSLGKPIIPEFNFTKKIEFDAKDMLNKKANDICKFILYKNKKLKVVCLTGPRGRGKSTCLSICILNLLKEGFSRILIVSDKKDHFLTLKTKIESQLIKENKKLESDAYKIVFSTDFTLNSAYDLVLVEEAANINPDILIRICSQRNIILTSTCTGYEGTGQMFKLDFLNKIKRNKEHDFLEQELLKPIRYKENDYVEKWLNDVCCLNLSKDIDINGVVLHKNVNFDEILIEKIEKNKITTSDLYIIVNLFQKTHYKNNPNDLQLLINSSEHEIYVLKYKNILIGAVQIAIEKKIQNTSGSQEGNLVSWMFFNKYKKDYLLKTKGLRIVRICIHENYQCMGIGSFFIKFLEKNVSFDWIGVSFGMSYSLLNFWFKNNFFILAVNQHKSKSTGKNNVLCIKHKIENDEFLKYFKLTTENIMGNLKGAFDYLDSETICLISKRFIDLCANKTEPYVYLEEKTLLNDFLCDKLVVEDVNHLFNNALIFVLSRTNSITWLCKAIMCEYVFKQESFKNICKKYKNLSDSDILVFTKNFVKEYLRLKYVI</sequence>
<dbReference type="VEuPathDB" id="MicrosporidiaDB:EHP00_22"/>
<dbReference type="InterPro" id="IPR027417">
    <property type="entry name" value="P-loop_NTPase"/>
</dbReference>
<keyword evidence="5" id="KW-0067">ATP-binding</keyword>
<keyword evidence="11" id="KW-1185">Reference proteome</keyword>
<organism evidence="10 11">
    <name type="scientific">Ecytonucleospora hepatopenaei</name>
    <dbReference type="NCBI Taxonomy" id="646526"/>
    <lineage>
        <taxon>Eukaryota</taxon>
        <taxon>Fungi</taxon>
        <taxon>Fungi incertae sedis</taxon>
        <taxon>Microsporidia</taxon>
        <taxon>Enterocytozoonidae</taxon>
        <taxon>Ecytonucleospora</taxon>
    </lineage>
</organism>
<dbReference type="Gene3D" id="3.40.50.11040">
    <property type="match status" value="1"/>
</dbReference>
<dbReference type="Gene3D" id="3.40.630.30">
    <property type="match status" value="1"/>
</dbReference>
<dbReference type="GO" id="GO:0008033">
    <property type="term" value="P:tRNA processing"/>
    <property type="evidence" value="ECO:0007669"/>
    <property type="project" value="UniProtKB-KW"/>
</dbReference>
<dbReference type="Pfam" id="PF05127">
    <property type="entry name" value="NAT10_TcmA_helicase"/>
    <property type="match status" value="1"/>
</dbReference>
<dbReference type="Gene3D" id="3.40.50.300">
    <property type="entry name" value="P-loop containing nucleotide triphosphate hydrolases"/>
    <property type="match status" value="1"/>
</dbReference>
<feature type="domain" description="N-acetyltransferase" evidence="9">
    <location>
        <begin position="374"/>
        <end position="479"/>
    </location>
</feature>
<accession>A0A1W0E5I8</accession>
<keyword evidence="6" id="KW-0012">Acyltransferase</keyword>
<keyword evidence="4" id="KW-0547">Nucleotide-binding</keyword>
<name>A0A1W0E5I8_9MICR</name>
<evidence type="ECO:0000313" key="11">
    <source>
        <dbReference type="Proteomes" id="UP000192758"/>
    </source>
</evidence>
<feature type="domain" description="N-acetyltransferase" evidence="9">
    <location>
        <begin position="481"/>
        <end position="527"/>
    </location>
</feature>
<keyword evidence="2" id="KW-0808">Transferase</keyword>
<comment type="caution">
    <text evidence="10">The sequence shown here is derived from an EMBL/GenBank/DDBJ whole genome shotgun (WGS) entry which is preliminary data.</text>
</comment>
<evidence type="ECO:0000259" key="7">
    <source>
        <dbReference type="Pfam" id="PF05127"/>
    </source>
</evidence>
<dbReference type="GO" id="GO:0005730">
    <property type="term" value="C:nucleolus"/>
    <property type="evidence" value="ECO:0007669"/>
    <property type="project" value="UniProtKB-SubCell"/>
</dbReference>
<dbReference type="PANTHER" id="PTHR10925">
    <property type="entry name" value="N-ACETYLTRANSFERASE 10"/>
    <property type="match status" value="1"/>
</dbReference>
<reference evidence="10 11" key="1">
    <citation type="journal article" date="2017" name="Environ. Microbiol.">
        <title>Decay of the glycolytic pathway and adaptation to intranuclear parasitism within Enterocytozoonidae microsporidia.</title>
        <authorList>
            <person name="Wiredu Boakye D."/>
            <person name="Jaroenlak P."/>
            <person name="Prachumwat A."/>
            <person name="Williams T.A."/>
            <person name="Bateman K.S."/>
            <person name="Itsathitphaisarn O."/>
            <person name="Sritunyalucksana K."/>
            <person name="Paszkiewicz K.H."/>
            <person name="Moore K.A."/>
            <person name="Stentiford G.D."/>
            <person name="Williams B.A."/>
        </authorList>
    </citation>
    <scope>NUCLEOTIDE SEQUENCE [LARGE SCALE GENOMIC DNA]</scope>
    <source>
        <strain evidence="10 11">TH1</strain>
    </source>
</reference>
<dbReference type="OrthoDB" id="10067491at2759"/>